<keyword evidence="3 7" id="KW-0808">Transferase</keyword>
<keyword evidence="5 7" id="KW-0418">Kinase</keyword>
<keyword evidence="10" id="KW-1185">Reference proteome</keyword>
<evidence type="ECO:0000256" key="7">
    <source>
        <dbReference type="PIRNR" id="PIRNR031057"/>
    </source>
</evidence>
<dbReference type="OrthoDB" id="25149at2759"/>
<organism evidence="9 10">
    <name type="scientific">Salinomyces thailandicus</name>
    <dbReference type="NCBI Taxonomy" id="706561"/>
    <lineage>
        <taxon>Eukaryota</taxon>
        <taxon>Fungi</taxon>
        <taxon>Dikarya</taxon>
        <taxon>Ascomycota</taxon>
        <taxon>Pezizomycotina</taxon>
        <taxon>Dothideomycetes</taxon>
        <taxon>Dothideomycetidae</taxon>
        <taxon>Mycosphaerellales</taxon>
        <taxon>Teratosphaeriaceae</taxon>
        <taxon>Salinomyces</taxon>
    </lineage>
</organism>
<dbReference type="UniPathway" id="UPA00060">
    <property type="reaction ID" value="UER00597"/>
</dbReference>
<evidence type="ECO:0000256" key="3">
    <source>
        <dbReference type="ARBA" id="ARBA00022679"/>
    </source>
</evidence>
<comment type="similarity">
    <text evidence="2 7">Belongs to the thiamine pyrophosphokinase family.</text>
</comment>
<dbReference type="AlphaFoldDB" id="A0A4U0U4N3"/>
<dbReference type="InterPro" id="IPR036371">
    <property type="entry name" value="TPK_B1-bd_sf"/>
</dbReference>
<dbReference type="SUPFAM" id="SSF63862">
    <property type="entry name" value="Thiamin pyrophosphokinase, substrate-binding domain"/>
    <property type="match status" value="1"/>
</dbReference>
<dbReference type="Pfam" id="PF04263">
    <property type="entry name" value="TPK_catalytic"/>
    <property type="match status" value="1"/>
</dbReference>
<dbReference type="InterPro" id="IPR036759">
    <property type="entry name" value="TPK_catalytic_sf"/>
</dbReference>
<dbReference type="EMBL" id="NAJL01000012">
    <property type="protein sequence ID" value="TKA30080.1"/>
    <property type="molecule type" value="Genomic_DNA"/>
</dbReference>
<dbReference type="InterPro" id="IPR007373">
    <property type="entry name" value="Thiamin_PyroPKinase_B1-bd"/>
</dbReference>
<dbReference type="GO" id="GO:0006772">
    <property type="term" value="P:thiamine metabolic process"/>
    <property type="evidence" value="ECO:0007669"/>
    <property type="project" value="InterPro"/>
</dbReference>
<dbReference type="SUPFAM" id="SSF63999">
    <property type="entry name" value="Thiamin pyrophosphokinase, catalytic domain"/>
    <property type="match status" value="1"/>
</dbReference>
<comment type="catalytic activity">
    <reaction evidence="7">
        <text>thiamine + ATP = thiamine diphosphate + AMP + H(+)</text>
        <dbReference type="Rhea" id="RHEA:11576"/>
        <dbReference type="ChEBI" id="CHEBI:15378"/>
        <dbReference type="ChEBI" id="CHEBI:18385"/>
        <dbReference type="ChEBI" id="CHEBI:30616"/>
        <dbReference type="ChEBI" id="CHEBI:58937"/>
        <dbReference type="ChEBI" id="CHEBI:456215"/>
    </reaction>
</comment>
<reference evidence="9 10" key="1">
    <citation type="submission" date="2017-03" db="EMBL/GenBank/DDBJ databases">
        <title>Genomes of endolithic fungi from Antarctica.</title>
        <authorList>
            <person name="Coleine C."/>
            <person name="Masonjones S."/>
            <person name="Stajich J.E."/>
        </authorList>
    </citation>
    <scope>NUCLEOTIDE SEQUENCE [LARGE SCALE GENOMIC DNA]</scope>
    <source>
        <strain evidence="9 10">CCFEE 6315</strain>
    </source>
</reference>
<dbReference type="InterPro" id="IPR016966">
    <property type="entry name" value="Thiamin_pyrophosphokinase_euk"/>
</dbReference>
<dbReference type="Gene3D" id="3.40.50.10240">
    <property type="entry name" value="Thiamin pyrophosphokinase, catalytic domain"/>
    <property type="match status" value="1"/>
</dbReference>
<evidence type="ECO:0000256" key="5">
    <source>
        <dbReference type="ARBA" id="ARBA00022777"/>
    </source>
</evidence>
<dbReference type="Proteomes" id="UP000308549">
    <property type="component" value="Unassembled WGS sequence"/>
</dbReference>
<protein>
    <recommendedName>
        <fullName evidence="7">Thiamine pyrophosphokinase</fullName>
        <ecNumber evidence="7">2.7.6.2</ecNumber>
    </recommendedName>
</protein>
<evidence type="ECO:0000313" key="9">
    <source>
        <dbReference type="EMBL" id="TKA30080.1"/>
    </source>
</evidence>
<dbReference type="PANTHER" id="PTHR13622:SF8">
    <property type="entry name" value="THIAMIN PYROPHOSPHOKINASE 1"/>
    <property type="match status" value="1"/>
</dbReference>
<evidence type="ECO:0000259" key="8">
    <source>
        <dbReference type="SMART" id="SM00983"/>
    </source>
</evidence>
<proteinExistence type="inferred from homology"/>
<dbReference type="GO" id="GO:0016301">
    <property type="term" value="F:kinase activity"/>
    <property type="evidence" value="ECO:0007669"/>
    <property type="project" value="UniProtKB-UniRule"/>
</dbReference>
<dbReference type="CDD" id="cd07995">
    <property type="entry name" value="TPK"/>
    <property type="match status" value="1"/>
</dbReference>
<dbReference type="PANTHER" id="PTHR13622">
    <property type="entry name" value="THIAMIN PYROPHOSPHOKINASE"/>
    <property type="match status" value="1"/>
</dbReference>
<dbReference type="GO" id="GO:0030975">
    <property type="term" value="F:thiamine binding"/>
    <property type="evidence" value="ECO:0007669"/>
    <property type="project" value="UniProtKB-UniRule"/>
</dbReference>
<dbReference type="InterPro" id="IPR006282">
    <property type="entry name" value="Thi_PPkinase"/>
</dbReference>
<dbReference type="GO" id="GO:0004788">
    <property type="term" value="F:thiamine diphosphokinase activity"/>
    <property type="evidence" value="ECO:0007669"/>
    <property type="project" value="UniProtKB-UniRule"/>
</dbReference>
<accession>A0A4U0U4N3</accession>
<dbReference type="GO" id="GO:0009229">
    <property type="term" value="P:thiamine diphosphate biosynthetic process"/>
    <property type="evidence" value="ECO:0007669"/>
    <property type="project" value="UniProtKB-UniRule"/>
</dbReference>
<evidence type="ECO:0000256" key="2">
    <source>
        <dbReference type="ARBA" id="ARBA00006785"/>
    </source>
</evidence>
<keyword evidence="6 7" id="KW-0067">ATP-binding</keyword>
<dbReference type="EC" id="2.7.6.2" evidence="7"/>
<dbReference type="NCBIfam" id="TIGR01378">
    <property type="entry name" value="thi_PPkinase"/>
    <property type="match status" value="1"/>
</dbReference>
<dbReference type="PIRSF" id="PIRSF031057">
    <property type="entry name" value="Thiamin_pyrophosphokinase"/>
    <property type="match status" value="1"/>
</dbReference>
<evidence type="ECO:0000256" key="6">
    <source>
        <dbReference type="ARBA" id="ARBA00022840"/>
    </source>
</evidence>
<sequence>MSSRASCVEGTSDELQPSKYLKAKATADGQRCGDPGVALIILNSPIQDLKYFRRLCEHASFRICADGGANRLHDVVLNGTATQDWSEALQQLLPDTIHGDLDSLDKQVRERYEHLGVEISEDPDQYSTDFGKSIKKIVERMPAVRNILIHGSLGGRVDQGIGLLHELYREQSLRHPKVRFWLLTESSVSVLLRTGTTVLQTPLGEGLITRNIGILPLYGPARISTMGLEWDVDDWPTELGGQVSTSNHIVSDSVTIRTDNDVLFTVERSGQ</sequence>
<comment type="pathway">
    <text evidence="1 7">Cofactor biosynthesis; thiamine diphosphate biosynthesis; thiamine diphosphate from thiamine: step 1/1.</text>
</comment>
<evidence type="ECO:0000256" key="1">
    <source>
        <dbReference type="ARBA" id="ARBA00005078"/>
    </source>
</evidence>
<evidence type="ECO:0000256" key="4">
    <source>
        <dbReference type="ARBA" id="ARBA00022741"/>
    </source>
</evidence>
<dbReference type="Pfam" id="PF04265">
    <property type="entry name" value="TPK_B1_binding"/>
    <property type="match status" value="1"/>
</dbReference>
<gene>
    <name evidence="9" type="ORF">B0A50_02799</name>
</gene>
<dbReference type="GO" id="GO:0005524">
    <property type="term" value="F:ATP binding"/>
    <property type="evidence" value="ECO:0007669"/>
    <property type="project" value="UniProtKB-UniRule"/>
</dbReference>
<dbReference type="SMART" id="SM00983">
    <property type="entry name" value="TPK_B1_binding"/>
    <property type="match status" value="1"/>
</dbReference>
<keyword evidence="4 7" id="KW-0547">Nucleotide-binding</keyword>
<comment type="caution">
    <text evidence="9">The sequence shown here is derived from an EMBL/GenBank/DDBJ whole genome shotgun (WGS) entry which is preliminary data.</text>
</comment>
<dbReference type="InterPro" id="IPR007371">
    <property type="entry name" value="TPK_catalytic"/>
</dbReference>
<name>A0A4U0U4N3_9PEZI</name>
<evidence type="ECO:0000313" key="10">
    <source>
        <dbReference type="Proteomes" id="UP000308549"/>
    </source>
</evidence>
<feature type="domain" description="Thiamin pyrophosphokinase thiamin-binding" evidence="8">
    <location>
        <begin position="195"/>
        <end position="262"/>
    </location>
</feature>